<dbReference type="InterPro" id="IPR051560">
    <property type="entry name" value="MAM_domain-containing"/>
</dbReference>
<dbReference type="Gene3D" id="2.60.120.200">
    <property type="match status" value="1"/>
</dbReference>
<feature type="domain" description="MAM" evidence="1">
    <location>
        <begin position="1"/>
        <end position="111"/>
    </location>
</feature>
<dbReference type="PANTHER" id="PTHR23282:SF142">
    <property type="entry name" value="MAM DOMAIN-CONTAINING PROTEIN"/>
    <property type="match status" value="1"/>
</dbReference>
<evidence type="ECO:0000259" key="1">
    <source>
        <dbReference type="PROSITE" id="PS50060"/>
    </source>
</evidence>
<gene>
    <name evidence="2" type="ORF">CHS0354_003861</name>
</gene>
<protein>
    <recommendedName>
        <fullName evidence="1">MAM domain-containing protein</fullName>
    </recommendedName>
</protein>
<dbReference type="Proteomes" id="UP001195483">
    <property type="component" value="Unassembled WGS sequence"/>
</dbReference>
<reference evidence="2" key="1">
    <citation type="journal article" date="2021" name="Genome Biol. Evol.">
        <title>A High-Quality Reference Genome for a Parasitic Bivalve with Doubly Uniparental Inheritance (Bivalvia: Unionida).</title>
        <authorList>
            <person name="Smith C.H."/>
        </authorList>
    </citation>
    <scope>NUCLEOTIDE SEQUENCE</scope>
    <source>
        <strain evidence="2">CHS0354</strain>
    </source>
</reference>
<name>A0AAE0SGF7_9BIVA</name>
<sequence>MYINASSVKKGEIGILRLAGFYRPGRACLSFWYYMYGKKMGELRVYVQRNRESSFPVWSKAGDQGTNWRLAAVDLEIGPGVSVEFAGIRGSGARGDIALDDVSLFTRSCFGKKLNILKPYEYISRSGLNVTGFVHYITVCQYLTPSF</sequence>
<comment type="caution">
    <text evidence="2">The sequence shown here is derived from an EMBL/GenBank/DDBJ whole genome shotgun (WGS) entry which is preliminary data.</text>
</comment>
<dbReference type="CDD" id="cd06263">
    <property type="entry name" value="MAM"/>
    <property type="match status" value="1"/>
</dbReference>
<dbReference type="Pfam" id="PF00629">
    <property type="entry name" value="MAM"/>
    <property type="match status" value="1"/>
</dbReference>
<reference evidence="2" key="3">
    <citation type="submission" date="2023-05" db="EMBL/GenBank/DDBJ databases">
        <authorList>
            <person name="Smith C.H."/>
        </authorList>
    </citation>
    <scope>NUCLEOTIDE SEQUENCE</scope>
    <source>
        <strain evidence="2">CHS0354</strain>
        <tissue evidence="2">Mantle</tissue>
    </source>
</reference>
<dbReference type="SMART" id="SM00137">
    <property type="entry name" value="MAM"/>
    <property type="match status" value="1"/>
</dbReference>
<accession>A0AAE0SGF7</accession>
<dbReference type="AlphaFoldDB" id="A0AAE0SGF7"/>
<keyword evidence="3" id="KW-1185">Reference proteome</keyword>
<dbReference type="InterPro" id="IPR013320">
    <property type="entry name" value="ConA-like_dom_sf"/>
</dbReference>
<evidence type="ECO:0000313" key="3">
    <source>
        <dbReference type="Proteomes" id="UP001195483"/>
    </source>
</evidence>
<dbReference type="GO" id="GO:0016020">
    <property type="term" value="C:membrane"/>
    <property type="evidence" value="ECO:0007669"/>
    <property type="project" value="InterPro"/>
</dbReference>
<dbReference type="InterPro" id="IPR000998">
    <property type="entry name" value="MAM_dom"/>
</dbReference>
<dbReference type="PANTHER" id="PTHR23282">
    <property type="entry name" value="APICAL ENDOSOMAL GLYCOPROTEIN PRECURSOR"/>
    <property type="match status" value="1"/>
</dbReference>
<evidence type="ECO:0000313" key="2">
    <source>
        <dbReference type="EMBL" id="KAK3591229.1"/>
    </source>
</evidence>
<organism evidence="2 3">
    <name type="scientific">Potamilus streckersoni</name>
    <dbReference type="NCBI Taxonomy" id="2493646"/>
    <lineage>
        <taxon>Eukaryota</taxon>
        <taxon>Metazoa</taxon>
        <taxon>Spiralia</taxon>
        <taxon>Lophotrochozoa</taxon>
        <taxon>Mollusca</taxon>
        <taxon>Bivalvia</taxon>
        <taxon>Autobranchia</taxon>
        <taxon>Heteroconchia</taxon>
        <taxon>Palaeoheterodonta</taxon>
        <taxon>Unionida</taxon>
        <taxon>Unionoidea</taxon>
        <taxon>Unionidae</taxon>
        <taxon>Ambleminae</taxon>
        <taxon>Lampsilini</taxon>
        <taxon>Potamilus</taxon>
    </lineage>
</organism>
<reference evidence="2" key="2">
    <citation type="journal article" date="2021" name="Genome Biol. Evol.">
        <title>Developing a high-quality reference genome for a parasitic bivalve with doubly uniparental inheritance (Bivalvia: Unionida).</title>
        <authorList>
            <person name="Smith C.H."/>
        </authorList>
    </citation>
    <scope>NUCLEOTIDE SEQUENCE</scope>
    <source>
        <strain evidence="2">CHS0354</strain>
        <tissue evidence="2">Mantle</tissue>
    </source>
</reference>
<dbReference type="PROSITE" id="PS50060">
    <property type="entry name" value="MAM_2"/>
    <property type="match status" value="1"/>
</dbReference>
<proteinExistence type="predicted"/>
<dbReference type="EMBL" id="JAEAOA010000299">
    <property type="protein sequence ID" value="KAK3591229.1"/>
    <property type="molecule type" value="Genomic_DNA"/>
</dbReference>
<dbReference type="SUPFAM" id="SSF49899">
    <property type="entry name" value="Concanavalin A-like lectins/glucanases"/>
    <property type="match status" value="1"/>
</dbReference>